<dbReference type="PRINTS" id="PR00420">
    <property type="entry name" value="RNGMNOXGNASE"/>
</dbReference>
<name>A0AAV8CP64_9POAL</name>
<dbReference type="GO" id="GO:0004497">
    <property type="term" value="F:monooxygenase activity"/>
    <property type="evidence" value="ECO:0007669"/>
    <property type="project" value="UniProtKB-KW"/>
</dbReference>
<sequence length="441" mass="49604">MILFLKARQRLPRKSLMILAKAIKAKSMEQQSNEVYEVVVVGAGISGLATAVALTRLGISNIIVLEKSDSLRSTGTAITLFPNAWCVLDALGVAPKLTYLYDPYDKWHIKNIEDGSRRTFTTTETSPRRKMEARVVHRKALLEALASELPHGIIRFSSKLISIKSEAIKDLERLNYLLLEDGTTIKTKAVIGCDGVHSRVAQWLGLPKPISSGRSAIRALAVFPDGHGFPNEYRTYLDNKGIKVGFVPLNKTELYWFVVHKTSTSDSQDPDQILQEVIENLQARNFPDDILTVVKHSDSSSLIRTPLLLRTPWDILFCRAHRWNVTVAGDALHPMTPDMAQGGCTSLEDAVVLARNVFSGTQISDSGFARYLRERQWRTACLTGSAYLAGWTPQDNRPILNRFMAWFIKKIFNRFVFPKMRRYAICYECGDLPTIMEKKST</sequence>
<dbReference type="Proteomes" id="UP001140206">
    <property type="component" value="Chromosome 4"/>
</dbReference>
<keyword evidence="6" id="KW-1185">Reference proteome</keyword>
<dbReference type="PANTHER" id="PTHR45934">
    <property type="entry name" value="FAD/NAD(P)-BINDING OXIDOREDUCTASE FAMILY PROTEIN"/>
    <property type="match status" value="1"/>
</dbReference>
<evidence type="ECO:0000256" key="2">
    <source>
        <dbReference type="ARBA" id="ARBA00023033"/>
    </source>
</evidence>
<comment type="similarity">
    <text evidence="3">Belongs to the 3-hydroxybenzoate 6-hydroxylase family.</text>
</comment>
<evidence type="ECO:0000256" key="3">
    <source>
        <dbReference type="ARBA" id="ARBA00024018"/>
    </source>
</evidence>
<dbReference type="PANTHER" id="PTHR45934:SF1">
    <property type="entry name" value="OS04G0423100 PROTEIN"/>
    <property type="match status" value="1"/>
</dbReference>
<keyword evidence="2" id="KW-0503">Monooxygenase</keyword>
<reference evidence="5" key="1">
    <citation type="submission" date="2022-08" db="EMBL/GenBank/DDBJ databases">
        <authorList>
            <person name="Marques A."/>
        </authorList>
    </citation>
    <scope>NUCLEOTIDE SEQUENCE</scope>
    <source>
        <strain evidence="5">RhyPub2mFocal</strain>
        <tissue evidence="5">Leaves</tissue>
    </source>
</reference>
<evidence type="ECO:0000259" key="4">
    <source>
        <dbReference type="Pfam" id="PF01494"/>
    </source>
</evidence>
<evidence type="ECO:0000313" key="5">
    <source>
        <dbReference type="EMBL" id="KAJ4757444.1"/>
    </source>
</evidence>
<evidence type="ECO:0000256" key="1">
    <source>
        <dbReference type="ARBA" id="ARBA00023002"/>
    </source>
</evidence>
<keyword evidence="1" id="KW-0560">Oxidoreductase</keyword>
<dbReference type="InterPro" id="IPR044560">
    <property type="entry name" value="MOase"/>
</dbReference>
<dbReference type="Gene3D" id="3.50.50.60">
    <property type="entry name" value="FAD/NAD(P)-binding domain"/>
    <property type="match status" value="1"/>
</dbReference>
<dbReference type="EMBL" id="JAMFTS010000004">
    <property type="protein sequence ID" value="KAJ4757444.1"/>
    <property type="molecule type" value="Genomic_DNA"/>
</dbReference>
<proteinExistence type="inferred from homology"/>
<gene>
    <name evidence="5" type="ORF">LUZ62_067819</name>
</gene>
<accession>A0AAV8CP64</accession>
<protein>
    <submittedName>
        <fullName evidence="5">FAD/NAD(P)-binding oxidoreductase family protein</fullName>
    </submittedName>
</protein>
<dbReference type="Pfam" id="PF01494">
    <property type="entry name" value="FAD_binding_3"/>
    <property type="match status" value="1"/>
</dbReference>
<evidence type="ECO:0000313" key="6">
    <source>
        <dbReference type="Proteomes" id="UP001140206"/>
    </source>
</evidence>
<dbReference type="InterPro" id="IPR002938">
    <property type="entry name" value="FAD-bd"/>
</dbReference>
<dbReference type="AlphaFoldDB" id="A0AAV8CP64"/>
<comment type="caution">
    <text evidence="5">The sequence shown here is derived from an EMBL/GenBank/DDBJ whole genome shotgun (WGS) entry which is preliminary data.</text>
</comment>
<dbReference type="GO" id="GO:0071949">
    <property type="term" value="F:FAD binding"/>
    <property type="evidence" value="ECO:0007669"/>
    <property type="project" value="InterPro"/>
</dbReference>
<organism evidence="5 6">
    <name type="scientific">Rhynchospora pubera</name>
    <dbReference type="NCBI Taxonomy" id="906938"/>
    <lineage>
        <taxon>Eukaryota</taxon>
        <taxon>Viridiplantae</taxon>
        <taxon>Streptophyta</taxon>
        <taxon>Embryophyta</taxon>
        <taxon>Tracheophyta</taxon>
        <taxon>Spermatophyta</taxon>
        <taxon>Magnoliopsida</taxon>
        <taxon>Liliopsida</taxon>
        <taxon>Poales</taxon>
        <taxon>Cyperaceae</taxon>
        <taxon>Cyperoideae</taxon>
        <taxon>Rhynchosporeae</taxon>
        <taxon>Rhynchospora</taxon>
    </lineage>
</organism>
<dbReference type="SUPFAM" id="SSF51905">
    <property type="entry name" value="FAD/NAD(P)-binding domain"/>
    <property type="match status" value="1"/>
</dbReference>
<feature type="domain" description="FAD-binding" evidence="4">
    <location>
        <begin position="36"/>
        <end position="375"/>
    </location>
</feature>
<dbReference type="InterPro" id="IPR036188">
    <property type="entry name" value="FAD/NAD-bd_sf"/>
</dbReference>